<dbReference type="SUPFAM" id="SSF101874">
    <property type="entry name" value="YceI-like"/>
    <property type="match status" value="1"/>
</dbReference>
<evidence type="ECO:0000313" key="3">
    <source>
        <dbReference type="Proteomes" id="UP000051643"/>
    </source>
</evidence>
<dbReference type="InterPro" id="IPR007372">
    <property type="entry name" value="Lipid/polyisoprenoid-bd_YceI"/>
</dbReference>
<dbReference type="RefSeq" id="WP_057480189.1">
    <property type="nucleotide sequence ID" value="NZ_BMWR01000002.1"/>
</dbReference>
<organism evidence="2 3">
    <name type="scientific">Salegentibacter mishustinae</name>
    <dbReference type="NCBI Taxonomy" id="270918"/>
    <lineage>
        <taxon>Bacteria</taxon>
        <taxon>Pseudomonadati</taxon>
        <taxon>Bacteroidota</taxon>
        <taxon>Flavobacteriia</taxon>
        <taxon>Flavobacteriales</taxon>
        <taxon>Flavobacteriaceae</taxon>
        <taxon>Salegentibacter</taxon>
    </lineage>
</organism>
<gene>
    <name evidence="2" type="ORF">APR42_00410</name>
</gene>
<dbReference type="InterPro" id="IPR036761">
    <property type="entry name" value="TTHA0802/YceI-like_sf"/>
</dbReference>
<dbReference type="OrthoDB" id="951410at2"/>
<keyword evidence="3" id="KW-1185">Reference proteome</keyword>
<sequence length="166" mass="18345">MEKQVNTQASNIAWKGKKVLGSHSGTIDLKDGKFKFENDEIVGGEFVMDMTTITVTDLKGDDKAGLEGHLNSDDFFGVDNHPTSKLVITSVAKKDDGTYGVVGDLTIKENTHPVTFDLDYNNNTATTKLTIDRSKYNVKYNSGSFFSGLGDQTIYDNFDLNIELKF</sequence>
<dbReference type="SMART" id="SM00867">
    <property type="entry name" value="YceI"/>
    <property type="match status" value="1"/>
</dbReference>
<evidence type="ECO:0000313" key="2">
    <source>
        <dbReference type="EMBL" id="KRG30358.1"/>
    </source>
</evidence>
<name>A0A0Q9ZBG1_9FLAO</name>
<dbReference type="PANTHER" id="PTHR34406:SF1">
    <property type="entry name" value="PROTEIN YCEI"/>
    <property type="match status" value="1"/>
</dbReference>
<proteinExistence type="predicted"/>
<dbReference type="PANTHER" id="PTHR34406">
    <property type="entry name" value="PROTEIN YCEI"/>
    <property type="match status" value="1"/>
</dbReference>
<dbReference type="Pfam" id="PF04264">
    <property type="entry name" value="YceI"/>
    <property type="match status" value="1"/>
</dbReference>
<dbReference type="Gene3D" id="2.40.128.110">
    <property type="entry name" value="Lipid/polyisoprenoid-binding, YceI-like"/>
    <property type="match status" value="1"/>
</dbReference>
<accession>A0A0Q9ZBG1</accession>
<dbReference type="AlphaFoldDB" id="A0A0Q9ZBG1"/>
<protein>
    <submittedName>
        <fullName evidence="2">Lipid-binding protein</fullName>
    </submittedName>
</protein>
<evidence type="ECO:0000259" key="1">
    <source>
        <dbReference type="SMART" id="SM00867"/>
    </source>
</evidence>
<dbReference type="Proteomes" id="UP000051643">
    <property type="component" value="Unassembled WGS sequence"/>
</dbReference>
<feature type="domain" description="Lipid/polyisoprenoid-binding YceI-like" evidence="1">
    <location>
        <begin position="2"/>
        <end position="165"/>
    </location>
</feature>
<reference evidence="2" key="1">
    <citation type="submission" date="2015-10" db="EMBL/GenBank/DDBJ databases">
        <title>Draft genome sequence of Salegentibacter mishustinae KCTC 12263.</title>
        <authorList>
            <person name="Lin W."/>
            <person name="Zheng Q."/>
        </authorList>
    </citation>
    <scope>NUCLEOTIDE SEQUENCE [LARGE SCALE GENOMIC DNA]</scope>
    <source>
        <strain evidence="2">KCTC 12263</strain>
    </source>
</reference>
<comment type="caution">
    <text evidence="2">The sequence shown here is derived from an EMBL/GenBank/DDBJ whole genome shotgun (WGS) entry which is preliminary data.</text>
</comment>
<dbReference type="STRING" id="270918.APR42_00410"/>
<dbReference type="EMBL" id="LKTP01000001">
    <property type="protein sequence ID" value="KRG30358.1"/>
    <property type="molecule type" value="Genomic_DNA"/>
</dbReference>